<keyword evidence="3" id="KW-1185">Reference proteome</keyword>
<organism evidence="2 3">
    <name type="scientific">Phenylobacterium deserti</name>
    <dbReference type="NCBI Taxonomy" id="1914756"/>
    <lineage>
        <taxon>Bacteria</taxon>
        <taxon>Pseudomonadati</taxon>
        <taxon>Pseudomonadota</taxon>
        <taxon>Alphaproteobacteria</taxon>
        <taxon>Caulobacterales</taxon>
        <taxon>Caulobacteraceae</taxon>
        <taxon>Phenylobacterium</taxon>
    </lineage>
</organism>
<evidence type="ECO:0000313" key="3">
    <source>
        <dbReference type="Proteomes" id="UP000249725"/>
    </source>
</evidence>
<dbReference type="Proteomes" id="UP000249725">
    <property type="component" value="Unassembled WGS sequence"/>
</dbReference>
<dbReference type="InterPro" id="IPR046732">
    <property type="entry name" value="DUF6624"/>
</dbReference>
<accession>A0A328A8K1</accession>
<comment type="caution">
    <text evidence="2">The sequence shown here is derived from an EMBL/GenBank/DDBJ whole genome shotgun (WGS) entry which is preliminary data.</text>
</comment>
<evidence type="ECO:0000256" key="1">
    <source>
        <dbReference type="SAM" id="SignalP"/>
    </source>
</evidence>
<name>A0A328A8K1_9CAUL</name>
<dbReference type="Pfam" id="PF20329">
    <property type="entry name" value="DUF6624"/>
    <property type="match status" value="1"/>
</dbReference>
<feature type="chain" id="PRO_5016279410" evidence="1">
    <location>
        <begin position="28"/>
        <end position="242"/>
    </location>
</feature>
<keyword evidence="1" id="KW-0732">Signal</keyword>
<proteinExistence type="predicted"/>
<evidence type="ECO:0000313" key="2">
    <source>
        <dbReference type="EMBL" id="RAK50932.1"/>
    </source>
</evidence>
<dbReference type="EMBL" id="QFYR01000005">
    <property type="protein sequence ID" value="RAK50932.1"/>
    <property type="molecule type" value="Genomic_DNA"/>
</dbReference>
<gene>
    <name evidence="2" type="ORF">DJ018_17355</name>
</gene>
<reference evidence="3" key="1">
    <citation type="submission" date="2018-05" db="EMBL/GenBank/DDBJ databases">
        <authorList>
            <person name="Li X."/>
        </authorList>
    </citation>
    <scope>NUCLEOTIDE SEQUENCE [LARGE SCALE GENOMIC DNA]</scope>
    <source>
        <strain evidence="3">YIM 73061</strain>
    </source>
</reference>
<feature type="signal peptide" evidence="1">
    <location>
        <begin position="1"/>
        <end position="27"/>
    </location>
</feature>
<protein>
    <submittedName>
        <fullName evidence="2">Uncharacterized protein</fullName>
    </submittedName>
</protein>
<dbReference type="AlphaFoldDB" id="A0A328A8K1"/>
<dbReference type="OrthoDB" id="7632344at2"/>
<sequence length="242" mass="26619">MRTGSWRAALAAALFALVAVPSAGLLAQAVPSMLPEPQSAAGKALLADWRAAFAKAREAHASAPHGTVVEELARRVELEQAGRRAFMITTKADLPRDERSRVNAGIWSELNAVDEDNLRWLKTVLPADGWFRNSREGKAATKQAWLIVQHASDRAFQKQVLAAMEPLVAQGEVNGADYALLYDRLEMYEGRPQRYGSQVGCENGVWAVYRLEDPGRVNELRRQVGLSSLQENNERLGVGRAC</sequence>
<dbReference type="RefSeq" id="WP_111516242.1">
    <property type="nucleotide sequence ID" value="NZ_QFYR01000005.1"/>
</dbReference>